<proteinExistence type="predicted"/>
<accession>A0A1E5QMI1</accession>
<feature type="domain" description="Opioid growth factor receptor (OGFr) conserved" evidence="1">
    <location>
        <begin position="9"/>
        <end position="148"/>
    </location>
</feature>
<dbReference type="Pfam" id="PF04664">
    <property type="entry name" value="OGFr_N"/>
    <property type="match status" value="1"/>
</dbReference>
<dbReference type="GO" id="GO:0016020">
    <property type="term" value="C:membrane"/>
    <property type="evidence" value="ECO:0007669"/>
    <property type="project" value="InterPro"/>
</dbReference>
<dbReference type="STRING" id="1781255.BH720_07700"/>
<evidence type="ECO:0000313" key="2">
    <source>
        <dbReference type="EMBL" id="OEJ75804.1"/>
    </source>
</evidence>
<organism evidence="2">
    <name type="scientific">Desertifilum tharense IPPAS B-1220</name>
    <dbReference type="NCBI Taxonomy" id="1781255"/>
    <lineage>
        <taxon>Bacteria</taxon>
        <taxon>Bacillati</taxon>
        <taxon>Cyanobacteriota</taxon>
        <taxon>Cyanophyceae</taxon>
        <taxon>Desertifilales</taxon>
        <taxon>Desertifilaceae</taxon>
        <taxon>Desertifilum</taxon>
    </lineage>
</organism>
<name>A0A1E5QMI1_9CYAN</name>
<dbReference type="EMBL" id="MJGC01000044">
    <property type="protein sequence ID" value="OEJ75804.1"/>
    <property type="molecule type" value="Genomic_DNA"/>
</dbReference>
<dbReference type="RefSeq" id="WP_069966596.1">
    <property type="nucleotide sequence ID" value="NZ_CM124774.1"/>
</dbReference>
<dbReference type="PANTHER" id="PTHR14015">
    <property type="entry name" value="OPIOID GROWTH FACTOR RECEPTOR OGFR ZETA-TYPE OPIOID RECEPTOR"/>
    <property type="match status" value="1"/>
</dbReference>
<gene>
    <name evidence="2" type="ORF">BH720_07700</name>
</gene>
<dbReference type="InterPro" id="IPR006757">
    <property type="entry name" value="OGF_rcpt"/>
</dbReference>
<dbReference type="PANTHER" id="PTHR14015:SF2">
    <property type="entry name" value="OPIOID GROWTH FACTOR RECEPTOR (OGFR) CONSERVED DOMAIN-CONTAINING PROTEIN"/>
    <property type="match status" value="1"/>
</dbReference>
<dbReference type="AlphaFoldDB" id="A0A1E5QMI1"/>
<evidence type="ECO:0000259" key="1">
    <source>
        <dbReference type="Pfam" id="PF04664"/>
    </source>
</evidence>
<reference evidence="2" key="1">
    <citation type="submission" date="2016-09" db="EMBL/GenBank/DDBJ databases">
        <title>Draft genome of thermotolerant cyanobacterium Desertifilum sp. strain IPPAS B-1220.</title>
        <authorList>
            <person name="Sinetova M.A."/>
            <person name="Bolakhan K."/>
            <person name="Zayadan B.K."/>
            <person name="Mironov K.S."/>
            <person name="Ustinova V."/>
            <person name="Kupriyanova E.V."/>
            <person name="Sidorov R.A."/>
            <person name="Skrypnik A.N."/>
            <person name="Gogoleva N.E."/>
            <person name="Gogolev Y.V."/>
            <person name="Los D.A."/>
        </authorList>
    </citation>
    <scope>NUCLEOTIDE SEQUENCE [LARGE SCALE GENOMIC DNA]</scope>
    <source>
        <strain evidence="2">IPPAS B-1220</strain>
    </source>
</reference>
<protein>
    <recommendedName>
        <fullName evidence="1">Opioid growth factor receptor (OGFr) conserved domain-containing protein</fullName>
    </recommendedName>
</protein>
<dbReference type="OrthoDB" id="273514at2"/>
<dbReference type="InterPro" id="IPR039574">
    <property type="entry name" value="OGFr"/>
</dbReference>
<comment type="caution">
    <text evidence="2">The sequence shown here is derived from an EMBL/GenBank/DDBJ whole genome shotgun (WGS) entry which is preliminary data.</text>
</comment>
<sequence length="174" mass="20580">MTSDTERLLNFYRGQKPDSAGRNIEQIWNWDYNPLESTHDYIQWLFPLKQPSPVNPQAPILNPEVIEIFRNSQELRSRLLKSFLVMLDFYGLQCQDNDPNAVIITQAENYSERQANWLRRSNHNFLRITRILTCLHILGLEQYAIAFLDCLKQIYQTDAPIIGEVTYRYWNNAI</sequence>
<dbReference type="GO" id="GO:0140625">
    <property type="term" value="F:opioid growth factor receptor activity"/>
    <property type="evidence" value="ECO:0007669"/>
    <property type="project" value="InterPro"/>
</dbReference>